<dbReference type="InterPro" id="IPR029046">
    <property type="entry name" value="LolA/LolB/LppX"/>
</dbReference>
<evidence type="ECO:0000313" key="6">
    <source>
        <dbReference type="Proteomes" id="UP000237440"/>
    </source>
</evidence>
<proteinExistence type="predicted"/>
<gene>
    <name evidence="5" type="ORF">B0D71_00190</name>
</gene>
<dbReference type="GO" id="GO:0015031">
    <property type="term" value="P:protein transport"/>
    <property type="evidence" value="ECO:0007669"/>
    <property type="project" value="UniProtKB-KW"/>
</dbReference>
<evidence type="ECO:0000256" key="1">
    <source>
        <dbReference type="ARBA" id="ARBA00011245"/>
    </source>
</evidence>
<reference evidence="6" key="1">
    <citation type="submission" date="2017-02" db="EMBL/GenBank/DDBJ databases">
        <authorList>
            <person name="Furmanczyk E.M."/>
        </authorList>
    </citation>
    <scope>NUCLEOTIDE SEQUENCE [LARGE SCALE GENOMIC DNA]</scope>
    <source>
        <strain evidence="6">AP3_22</strain>
    </source>
</reference>
<dbReference type="RefSeq" id="WP_103392929.1">
    <property type="nucleotide sequence ID" value="NZ_MUJK01000001.1"/>
</dbReference>
<dbReference type="AlphaFoldDB" id="A0A2S3VTK8"/>
<organism evidence="5 6">
    <name type="scientific">Pseudomonas laurylsulfativorans</name>
    <dbReference type="NCBI Taxonomy" id="1943631"/>
    <lineage>
        <taxon>Bacteria</taxon>
        <taxon>Pseudomonadati</taxon>
        <taxon>Pseudomonadota</taxon>
        <taxon>Gammaproteobacteria</taxon>
        <taxon>Pseudomonadales</taxon>
        <taxon>Pseudomonadaceae</taxon>
        <taxon>Pseudomonas</taxon>
    </lineage>
</organism>
<sequence>MEKIARILIESSVTRIAGAGLALFIGFGASAGAQADEAYAKSLIKNMSDYMSAQKSISFNYDTILEVVTKDQQRLSLAGSGTVVINRPDKLRSTRSSGFTDIAMLFDGKTLTLLGKGKNIYSQVEVPGTLDHLLDVLRDKYNRPLPGADLFMSNPEEQLMAGVNDIKDLGSGVIGGVECDHLAFRKKEVDWQIWIAQGDRPYPCRYSITSKLIAGGPQYSIQLSDWKSGDTVAADDFAFKNPTDAKKIELKDLPNAEDLPSNFVRGKTK</sequence>
<evidence type="ECO:0000313" key="5">
    <source>
        <dbReference type="EMBL" id="POF43278.1"/>
    </source>
</evidence>
<keyword evidence="6" id="KW-1185">Reference proteome</keyword>
<keyword evidence="2" id="KW-0813">Transport</keyword>
<dbReference type="Proteomes" id="UP000237440">
    <property type="component" value="Unassembled WGS sequence"/>
</dbReference>
<dbReference type="Gene3D" id="2.50.20.10">
    <property type="entry name" value="Lipoprotein localisation LolA/LolB/LppX"/>
    <property type="match status" value="1"/>
</dbReference>
<evidence type="ECO:0000256" key="4">
    <source>
        <dbReference type="ARBA" id="ARBA00022927"/>
    </source>
</evidence>
<evidence type="ECO:0008006" key="7">
    <source>
        <dbReference type="Google" id="ProtNLM"/>
    </source>
</evidence>
<dbReference type="EMBL" id="MUJK01000001">
    <property type="protein sequence ID" value="POF43278.1"/>
    <property type="molecule type" value="Genomic_DNA"/>
</dbReference>
<dbReference type="Pfam" id="PF09865">
    <property type="entry name" value="DUF2092"/>
    <property type="match status" value="1"/>
</dbReference>
<accession>A0A2S3VTK8</accession>
<keyword evidence="3" id="KW-0732">Signal</keyword>
<comment type="subunit">
    <text evidence="1">Monomer.</text>
</comment>
<keyword evidence="4" id="KW-0653">Protein transport</keyword>
<name>A0A2S3VTK8_9PSED</name>
<dbReference type="PIRSF" id="PIRSF012443">
    <property type="entry name" value="UCP012443"/>
    <property type="match status" value="1"/>
</dbReference>
<evidence type="ECO:0000256" key="2">
    <source>
        <dbReference type="ARBA" id="ARBA00022448"/>
    </source>
</evidence>
<protein>
    <recommendedName>
        <fullName evidence="7">DUF2092 domain-containing protein</fullName>
    </recommendedName>
</protein>
<evidence type="ECO:0000256" key="3">
    <source>
        <dbReference type="ARBA" id="ARBA00022729"/>
    </source>
</evidence>
<dbReference type="OrthoDB" id="116979at2"/>
<comment type="caution">
    <text evidence="5">The sequence shown here is derived from an EMBL/GenBank/DDBJ whole genome shotgun (WGS) entry which is preliminary data.</text>
</comment>
<dbReference type="SUPFAM" id="SSF89392">
    <property type="entry name" value="Prokaryotic lipoproteins and lipoprotein localization factors"/>
    <property type="match status" value="1"/>
</dbReference>
<dbReference type="InterPro" id="IPR019207">
    <property type="entry name" value="DUF2092"/>
</dbReference>